<feature type="transmembrane region" description="Helical" evidence="7">
    <location>
        <begin position="12"/>
        <end position="31"/>
    </location>
</feature>
<accession>A0ABV9Z3W5</accession>
<comment type="subcellular location">
    <subcellularLocation>
        <location evidence="1">Cell membrane</location>
        <topology evidence="1">Multi-pass membrane protein</topology>
    </subcellularLocation>
</comment>
<feature type="transmembrane region" description="Helical" evidence="7">
    <location>
        <begin position="320"/>
        <end position="341"/>
    </location>
</feature>
<evidence type="ECO:0000256" key="3">
    <source>
        <dbReference type="ARBA" id="ARBA00022475"/>
    </source>
</evidence>
<dbReference type="PANTHER" id="PTHR30250">
    <property type="entry name" value="PST FAMILY PREDICTED COLANIC ACID TRANSPORTER"/>
    <property type="match status" value="1"/>
</dbReference>
<evidence type="ECO:0000256" key="6">
    <source>
        <dbReference type="ARBA" id="ARBA00023136"/>
    </source>
</evidence>
<reference evidence="9" key="1">
    <citation type="journal article" date="2019" name="Int. J. Syst. Evol. Microbiol.">
        <title>The Global Catalogue of Microorganisms (GCM) 10K type strain sequencing project: providing services to taxonomists for standard genome sequencing and annotation.</title>
        <authorList>
            <consortium name="The Broad Institute Genomics Platform"/>
            <consortium name="The Broad Institute Genome Sequencing Center for Infectious Disease"/>
            <person name="Wu L."/>
            <person name="Ma J."/>
        </authorList>
    </citation>
    <scope>NUCLEOTIDE SEQUENCE [LARGE SCALE GENOMIC DNA]</scope>
    <source>
        <strain evidence="9">CGMCC 1.16444</strain>
    </source>
</reference>
<feature type="transmembrane region" description="Helical" evidence="7">
    <location>
        <begin position="138"/>
        <end position="158"/>
    </location>
</feature>
<comment type="caution">
    <text evidence="8">The sequence shown here is derived from an EMBL/GenBank/DDBJ whole genome shotgun (WGS) entry which is preliminary data.</text>
</comment>
<feature type="transmembrane region" description="Helical" evidence="7">
    <location>
        <begin position="76"/>
        <end position="100"/>
    </location>
</feature>
<evidence type="ECO:0000256" key="2">
    <source>
        <dbReference type="ARBA" id="ARBA00007430"/>
    </source>
</evidence>
<evidence type="ECO:0000256" key="1">
    <source>
        <dbReference type="ARBA" id="ARBA00004651"/>
    </source>
</evidence>
<evidence type="ECO:0000313" key="8">
    <source>
        <dbReference type="EMBL" id="MFC5069436.1"/>
    </source>
</evidence>
<dbReference type="InterPro" id="IPR050833">
    <property type="entry name" value="Poly_Biosynth_Transport"/>
</dbReference>
<feature type="transmembrane region" description="Helical" evidence="7">
    <location>
        <begin position="353"/>
        <end position="369"/>
    </location>
</feature>
<evidence type="ECO:0000256" key="4">
    <source>
        <dbReference type="ARBA" id="ARBA00022692"/>
    </source>
</evidence>
<comment type="similarity">
    <text evidence="2">Belongs to the polysaccharide synthase family.</text>
</comment>
<keyword evidence="9" id="KW-1185">Reference proteome</keyword>
<name>A0ABV9Z3W5_9HYPH</name>
<protein>
    <submittedName>
        <fullName evidence="8">Oligosaccharide flippase family protein</fullName>
    </submittedName>
</protein>
<evidence type="ECO:0000256" key="7">
    <source>
        <dbReference type="SAM" id="Phobius"/>
    </source>
</evidence>
<dbReference type="Pfam" id="PF13440">
    <property type="entry name" value="Polysacc_synt_3"/>
    <property type="match status" value="1"/>
</dbReference>
<keyword evidence="6 7" id="KW-0472">Membrane</keyword>
<gene>
    <name evidence="8" type="ORF">ACFPFW_15570</name>
</gene>
<evidence type="ECO:0000256" key="5">
    <source>
        <dbReference type="ARBA" id="ARBA00022989"/>
    </source>
</evidence>
<feature type="transmembrane region" description="Helical" evidence="7">
    <location>
        <begin position="106"/>
        <end position="129"/>
    </location>
</feature>
<proteinExistence type="inferred from homology"/>
<feature type="transmembrane region" description="Helical" evidence="7">
    <location>
        <begin position="408"/>
        <end position="425"/>
    </location>
</feature>
<keyword evidence="3" id="KW-1003">Cell membrane</keyword>
<keyword evidence="5 7" id="KW-1133">Transmembrane helix</keyword>
<feature type="transmembrane region" description="Helical" evidence="7">
    <location>
        <begin position="164"/>
        <end position="183"/>
    </location>
</feature>
<feature type="transmembrane region" description="Helical" evidence="7">
    <location>
        <begin position="284"/>
        <end position="308"/>
    </location>
</feature>
<dbReference type="RefSeq" id="WP_162799814.1">
    <property type="nucleotide sequence ID" value="NZ_JBHSJF010000007.1"/>
</dbReference>
<organism evidence="8 9">
    <name type="scientific">Flaviflagellibacter deserti</name>
    <dbReference type="NCBI Taxonomy" id="2267266"/>
    <lineage>
        <taxon>Bacteria</taxon>
        <taxon>Pseudomonadati</taxon>
        <taxon>Pseudomonadota</taxon>
        <taxon>Alphaproteobacteria</taxon>
        <taxon>Hyphomicrobiales</taxon>
        <taxon>Flaviflagellibacter</taxon>
    </lineage>
</organism>
<dbReference type="PANTHER" id="PTHR30250:SF10">
    <property type="entry name" value="LIPOPOLYSACCHARIDE BIOSYNTHESIS PROTEIN WZXC"/>
    <property type="match status" value="1"/>
</dbReference>
<keyword evidence="4 7" id="KW-0812">Transmembrane</keyword>
<feature type="transmembrane region" description="Helical" evidence="7">
    <location>
        <begin position="437"/>
        <end position="457"/>
    </location>
</feature>
<feature type="transmembrane region" description="Helical" evidence="7">
    <location>
        <begin position="375"/>
        <end position="396"/>
    </location>
</feature>
<dbReference type="Proteomes" id="UP001595796">
    <property type="component" value="Unassembled WGS sequence"/>
</dbReference>
<sequence length="470" mass="50866">MKSALPWAIGESFLSAASSLLTTLTVARLVLPEELGLAAIAIAIPMVVQALLLTGPTNALIRTPRIDVATLDSMTWCFLVLGVIGWLFCIGVAPVVALLYDHSELIPLLQIYGASCFLQAAMSVPTALLTRKMRTRTLALRTLGQKIATLVVTLSTALLGWGSWAIVIGSLVGFAIATAVLLYRQPRRPRLYFSWNAIVPILKLGGLNSIETLAGAITPRAFLLVFGRVQGLEALGWLNFGIRLVDELANILSMAITRMSLPFFSALTRSGIDDRDAFLRGSHLIVGVSAPVLFGLAAIASDLIPIVFGDRWTEAILTTQIVSIVWALKFTRVLSSALLLARGSQAPQIANSWIAFATGTLAAAAVGNWPFQFAVWSYVVPTLITVPLGIYMLKVITGMSALSQIRCVLKPLLISAGMFLALLYLRNAMIDDLQPIWRVFISVACGICSYVALVLLIDRHSWQNALRNLR</sequence>
<evidence type="ECO:0000313" key="9">
    <source>
        <dbReference type="Proteomes" id="UP001595796"/>
    </source>
</evidence>
<dbReference type="EMBL" id="JBHSJF010000007">
    <property type="protein sequence ID" value="MFC5069436.1"/>
    <property type="molecule type" value="Genomic_DNA"/>
</dbReference>
<feature type="transmembrane region" description="Helical" evidence="7">
    <location>
        <begin position="37"/>
        <end position="55"/>
    </location>
</feature>